<comment type="function">
    <text evidence="8">Toxic component of a toxin-antitoxin (TA) system. An RNase.</text>
</comment>
<dbReference type="PANTHER" id="PTHR33653">
    <property type="entry name" value="RIBONUCLEASE VAPC2"/>
    <property type="match status" value="1"/>
</dbReference>
<gene>
    <name evidence="8" type="primary">vapC</name>
    <name evidence="10" type="ORF">ThidrDRAFT_4607</name>
</gene>
<dbReference type="OrthoDB" id="9796690at2"/>
<keyword evidence="6 8" id="KW-0460">Magnesium</keyword>
<dbReference type="PATRIC" id="fig|765913.3.peg.4660"/>
<dbReference type="PANTHER" id="PTHR33653:SF1">
    <property type="entry name" value="RIBONUCLEASE VAPC2"/>
    <property type="match status" value="1"/>
</dbReference>
<dbReference type="GO" id="GO:0016787">
    <property type="term" value="F:hydrolase activity"/>
    <property type="evidence" value="ECO:0007669"/>
    <property type="project" value="UniProtKB-KW"/>
</dbReference>
<evidence type="ECO:0000256" key="2">
    <source>
        <dbReference type="ARBA" id="ARBA00022649"/>
    </source>
</evidence>
<evidence type="ECO:0000259" key="9">
    <source>
        <dbReference type="SMART" id="SM00670"/>
    </source>
</evidence>
<dbReference type="GO" id="GO:0004540">
    <property type="term" value="F:RNA nuclease activity"/>
    <property type="evidence" value="ECO:0007669"/>
    <property type="project" value="InterPro"/>
</dbReference>
<evidence type="ECO:0000256" key="3">
    <source>
        <dbReference type="ARBA" id="ARBA00022722"/>
    </source>
</evidence>
<dbReference type="AlphaFoldDB" id="G2E8J3"/>
<dbReference type="InterPro" id="IPR029060">
    <property type="entry name" value="PIN-like_dom_sf"/>
</dbReference>
<dbReference type="SMART" id="SM00670">
    <property type="entry name" value="PINc"/>
    <property type="match status" value="1"/>
</dbReference>
<feature type="binding site" evidence="8">
    <location>
        <position position="9"/>
    </location>
    <ligand>
        <name>Mg(2+)</name>
        <dbReference type="ChEBI" id="CHEBI:18420"/>
    </ligand>
</feature>
<feature type="domain" description="PIN" evidence="9">
    <location>
        <begin position="4"/>
        <end position="123"/>
    </location>
</feature>
<organism evidence="10 11">
    <name type="scientific">Thiorhodococcus drewsii AZ1</name>
    <dbReference type="NCBI Taxonomy" id="765913"/>
    <lineage>
        <taxon>Bacteria</taxon>
        <taxon>Pseudomonadati</taxon>
        <taxon>Pseudomonadota</taxon>
        <taxon>Gammaproteobacteria</taxon>
        <taxon>Chromatiales</taxon>
        <taxon>Chromatiaceae</taxon>
        <taxon>Thiorhodococcus</taxon>
    </lineage>
</organism>
<proteinExistence type="inferred from homology"/>
<dbReference type="Gene3D" id="3.40.50.1010">
    <property type="entry name" value="5'-nuclease"/>
    <property type="match status" value="1"/>
</dbReference>
<comment type="caution">
    <text evidence="10">The sequence shown here is derived from an EMBL/GenBank/DDBJ whole genome shotgun (WGS) entry which is preliminary data.</text>
</comment>
<dbReference type="RefSeq" id="WP_007043318.1">
    <property type="nucleotide sequence ID" value="NZ_AFWT01000085.1"/>
</dbReference>
<keyword evidence="5 8" id="KW-0378">Hydrolase</keyword>
<reference evidence="10 11" key="1">
    <citation type="submission" date="2011-06" db="EMBL/GenBank/DDBJ databases">
        <title>The draft genome of Thiorhodococcus drewsii AZ1.</title>
        <authorList>
            <consortium name="US DOE Joint Genome Institute (JGI-PGF)"/>
            <person name="Lucas S."/>
            <person name="Han J."/>
            <person name="Lapidus A."/>
            <person name="Cheng J.-F."/>
            <person name="Goodwin L."/>
            <person name="Pitluck S."/>
            <person name="Peters L."/>
            <person name="Land M.L."/>
            <person name="Hauser L."/>
            <person name="Vogl K."/>
            <person name="Liu Z."/>
            <person name="Imhoff J."/>
            <person name="Thiel V."/>
            <person name="Frigaard N.-U."/>
            <person name="Bryant D.A."/>
            <person name="Woyke T.J."/>
        </authorList>
    </citation>
    <scope>NUCLEOTIDE SEQUENCE [LARGE SCALE GENOMIC DNA]</scope>
    <source>
        <strain evidence="10 11">AZ1</strain>
    </source>
</reference>
<dbReference type="SUPFAM" id="SSF88723">
    <property type="entry name" value="PIN domain-like"/>
    <property type="match status" value="1"/>
</dbReference>
<evidence type="ECO:0000313" key="11">
    <source>
        <dbReference type="Proteomes" id="UP000004200"/>
    </source>
</evidence>
<dbReference type="EC" id="3.1.-.-" evidence="8"/>
<dbReference type="EMBL" id="AFWT01000085">
    <property type="protein sequence ID" value="EGV27579.1"/>
    <property type="molecule type" value="Genomic_DNA"/>
</dbReference>
<accession>G2E8J3</accession>
<comment type="cofactor">
    <cofactor evidence="1 8">
        <name>Mg(2+)</name>
        <dbReference type="ChEBI" id="CHEBI:18420"/>
    </cofactor>
</comment>
<evidence type="ECO:0000256" key="6">
    <source>
        <dbReference type="ARBA" id="ARBA00022842"/>
    </source>
</evidence>
<dbReference type="InterPro" id="IPR022907">
    <property type="entry name" value="VapC_family"/>
</dbReference>
<dbReference type="Proteomes" id="UP000004200">
    <property type="component" value="Unassembled WGS sequence"/>
</dbReference>
<comment type="similarity">
    <text evidence="7 8">Belongs to the PINc/VapC protein family.</text>
</comment>
<evidence type="ECO:0000313" key="10">
    <source>
        <dbReference type="EMBL" id="EGV27579.1"/>
    </source>
</evidence>
<dbReference type="InterPro" id="IPR050556">
    <property type="entry name" value="Type_II_TA_system_RNase"/>
</dbReference>
<dbReference type="Pfam" id="PF01850">
    <property type="entry name" value="PIN"/>
    <property type="match status" value="1"/>
</dbReference>
<dbReference type="InterPro" id="IPR002716">
    <property type="entry name" value="PIN_dom"/>
</dbReference>
<dbReference type="CDD" id="cd18748">
    <property type="entry name" value="PIN_VapC4-5_FitB-like"/>
    <property type="match status" value="1"/>
</dbReference>
<keyword evidence="4 8" id="KW-0479">Metal-binding</keyword>
<protein>
    <recommendedName>
        <fullName evidence="8">Ribonuclease VapC</fullName>
        <shortName evidence="8">RNase VapC</shortName>
        <ecNumber evidence="8">3.1.-.-</ecNumber>
    </recommendedName>
    <alternativeName>
        <fullName evidence="8">Toxin VapC</fullName>
    </alternativeName>
</protein>
<keyword evidence="3 8" id="KW-0540">Nuclease</keyword>
<dbReference type="STRING" id="765913.ThidrDRAFT_4607"/>
<sequence length="136" mass="14815">MPKPAYLLDTNILSDLIRQPAGRIRDRIAQYGEDSICTSIVVASELRFGAAKKGSARLSAQMEAVLSAISILPLDEPTDRHYAEIRHALESAGTPIGANDLLIAAHARALGRTLVTANEREFRRVPGLIVENWLAD</sequence>
<evidence type="ECO:0000256" key="7">
    <source>
        <dbReference type="ARBA" id="ARBA00038093"/>
    </source>
</evidence>
<dbReference type="eggNOG" id="COG1487">
    <property type="taxonomic scope" value="Bacteria"/>
</dbReference>
<dbReference type="GO" id="GO:0090729">
    <property type="term" value="F:toxin activity"/>
    <property type="evidence" value="ECO:0007669"/>
    <property type="project" value="UniProtKB-KW"/>
</dbReference>
<evidence type="ECO:0000256" key="5">
    <source>
        <dbReference type="ARBA" id="ARBA00022801"/>
    </source>
</evidence>
<keyword evidence="8" id="KW-0800">Toxin</keyword>
<name>G2E8J3_9GAMM</name>
<evidence type="ECO:0000256" key="8">
    <source>
        <dbReference type="HAMAP-Rule" id="MF_00265"/>
    </source>
</evidence>
<dbReference type="GO" id="GO:0000287">
    <property type="term" value="F:magnesium ion binding"/>
    <property type="evidence" value="ECO:0007669"/>
    <property type="project" value="UniProtKB-UniRule"/>
</dbReference>
<feature type="binding site" evidence="8">
    <location>
        <position position="100"/>
    </location>
    <ligand>
        <name>Mg(2+)</name>
        <dbReference type="ChEBI" id="CHEBI:18420"/>
    </ligand>
</feature>
<keyword evidence="2 8" id="KW-1277">Toxin-antitoxin system</keyword>
<evidence type="ECO:0000256" key="1">
    <source>
        <dbReference type="ARBA" id="ARBA00001946"/>
    </source>
</evidence>
<evidence type="ECO:0000256" key="4">
    <source>
        <dbReference type="ARBA" id="ARBA00022723"/>
    </source>
</evidence>
<dbReference type="HAMAP" id="MF_00265">
    <property type="entry name" value="VapC_Nob1"/>
    <property type="match status" value="1"/>
</dbReference>
<keyword evidence="11" id="KW-1185">Reference proteome</keyword>